<evidence type="ECO:0000313" key="3">
    <source>
        <dbReference type="EMBL" id="KAE8970825.1"/>
    </source>
</evidence>
<evidence type="ECO:0000313" key="4">
    <source>
        <dbReference type="EMBL" id="KAE9271858.1"/>
    </source>
</evidence>
<evidence type="ECO:0000313" key="6">
    <source>
        <dbReference type="Proteomes" id="UP000434957"/>
    </source>
</evidence>
<feature type="region of interest" description="Disordered" evidence="1">
    <location>
        <begin position="64"/>
        <end position="110"/>
    </location>
</feature>
<comment type="caution">
    <text evidence="3">The sequence shown here is derived from an EMBL/GenBank/DDBJ whole genome shotgun (WGS) entry which is preliminary data.</text>
</comment>
<evidence type="ECO:0000256" key="1">
    <source>
        <dbReference type="SAM" id="MobiDB-lite"/>
    </source>
</evidence>
<dbReference type="Proteomes" id="UP000434957">
    <property type="component" value="Unassembled WGS sequence"/>
</dbReference>
<keyword evidence="6" id="KW-1185">Reference proteome</keyword>
<organism evidence="3 5">
    <name type="scientific">Phytophthora rubi</name>
    <dbReference type="NCBI Taxonomy" id="129364"/>
    <lineage>
        <taxon>Eukaryota</taxon>
        <taxon>Sar</taxon>
        <taxon>Stramenopiles</taxon>
        <taxon>Oomycota</taxon>
        <taxon>Peronosporomycetes</taxon>
        <taxon>Peronosporales</taxon>
        <taxon>Peronosporaceae</taxon>
        <taxon>Phytophthora</taxon>
    </lineage>
</organism>
<reference evidence="5 7" key="1">
    <citation type="submission" date="2018-09" db="EMBL/GenBank/DDBJ databases">
        <title>Genomic investigation of the strawberry pathogen Phytophthora fragariae indicates pathogenicity is determined by transcriptional variation in three key races.</title>
        <authorList>
            <person name="Adams T.M."/>
            <person name="Armitage A.D."/>
            <person name="Sobczyk M.K."/>
            <person name="Bates H.J."/>
            <person name="Dunwell J.M."/>
            <person name="Nellist C.F."/>
            <person name="Harrison R.J."/>
        </authorList>
    </citation>
    <scope>NUCLEOTIDE SEQUENCE [LARGE SCALE GENOMIC DNA]</scope>
    <source>
        <strain evidence="3 5">SCRP249</strain>
        <strain evidence="2 7">SCRP324</strain>
        <strain evidence="4 6">SCRP333</strain>
    </source>
</reference>
<sequence>MTNRPSYPTPKAILRPEQRQLGTRRAVTPVLAAVSGTPKVSGVEVPPDDHKLDADEETVECEPDMPPAMAGSAAMKESPEPEFAKPKLDEPKHDEPKLDGREEDDAVLIH</sequence>
<dbReference type="EMBL" id="QXFV01004239">
    <property type="protein sequence ID" value="KAE8970825.1"/>
    <property type="molecule type" value="Genomic_DNA"/>
</dbReference>
<dbReference type="AlphaFoldDB" id="A0A6A3HQ59"/>
<evidence type="ECO:0000313" key="5">
    <source>
        <dbReference type="Proteomes" id="UP000429607"/>
    </source>
</evidence>
<proteinExistence type="predicted"/>
<dbReference type="EMBL" id="QXFU01004991">
    <property type="protein sequence ID" value="KAE8966147.1"/>
    <property type="molecule type" value="Genomic_DNA"/>
</dbReference>
<name>A0A6A3HQ59_9STRA</name>
<feature type="compositionally biased region" description="Basic and acidic residues" evidence="1">
    <location>
        <begin position="77"/>
        <end position="100"/>
    </location>
</feature>
<dbReference type="EMBL" id="QXFT01005623">
    <property type="protein sequence ID" value="KAE9271858.1"/>
    <property type="molecule type" value="Genomic_DNA"/>
</dbReference>
<feature type="compositionally biased region" description="Acidic residues" evidence="1">
    <location>
        <begin position="101"/>
        <end position="110"/>
    </location>
</feature>
<accession>A0A6A3HQ59</accession>
<dbReference type="Proteomes" id="UP000429607">
    <property type="component" value="Unassembled WGS sequence"/>
</dbReference>
<evidence type="ECO:0000313" key="7">
    <source>
        <dbReference type="Proteomes" id="UP000435112"/>
    </source>
</evidence>
<dbReference type="OrthoDB" id="10330766at2759"/>
<gene>
    <name evidence="3" type="ORF">PR001_g27086</name>
    <name evidence="2" type="ORF">PR002_g28457</name>
    <name evidence="4" type="ORF">PR003_g30386</name>
</gene>
<evidence type="ECO:0000313" key="2">
    <source>
        <dbReference type="EMBL" id="KAE8966147.1"/>
    </source>
</evidence>
<dbReference type="Proteomes" id="UP000435112">
    <property type="component" value="Unassembled WGS sequence"/>
</dbReference>
<protein>
    <submittedName>
        <fullName evidence="3">Uncharacterized protein</fullName>
    </submittedName>
</protein>